<dbReference type="OrthoDB" id="4421423at2"/>
<organism evidence="1 2">
    <name type="scientific">Corynebacterium durum F0235</name>
    <dbReference type="NCBI Taxonomy" id="1035195"/>
    <lineage>
        <taxon>Bacteria</taxon>
        <taxon>Bacillati</taxon>
        <taxon>Actinomycetota</taxon>
        <taxon>Actinomycetes</taxon>
        <taxon>Mycobacteriales</taxon>
        <taxon>Corynebacteriaceae</taxon>
        <taxon>Corynebacterium</taxon>
    </lineage>
</organism>
<proteinExistence type="predicted"/>
<name>L1MEQ1_9CORY</name>
<keyword evidence="2" id="KW-1185">Reference proteome</keyword>
<evidence type="ECO:0000313" key="1">
    <source>
        <dbReference type="EMBL" id="EKX89396.1"/>
    </source>
</evidence>
<dbReference type="EMBL" id="AMEM01000024">
    <property type="protein sequence ID" value="EKX89396.1"/>
    <property type="molecule type" value="Genomic_DNA"/>
</dbReference>
<dbReference type="InterPro" id="IPR028037">
    <property type="entry name" value="Antitoxin_Rv0909/MT0933"/>
</dbReference>
<gene>
    <name evidence="1" type="ORF">HMPREF9997_01867</name>
</gene>
<comment type="caution">
    <text evidence="1">The sequence shown here is derived from an EMBL/GenBank/DDBJ whole genome shotgun (WGS) entry which is preliminary data.</text>
</comment>
<dbReference type="PATRIC" id="fig|1035195.3.peg.1688"/>
<dbReference type="RefSeq" id="WP_006064092.1">
    <property type="nucleotide sequence ID" value="NZ_KB290831.1"/>
</dbReference>
<protein>
    <recommendedName>
        <fullName evidence="3">Antitoxin</fullName>
    </recommendedName>
</protein>
<dbReference type="Pfam" id="PF14013">
    <property type="entry name" value="MT0933_antitox"/>
    <property type="match status" value="1"/>
</dbReference>
<dbReference type="STRING" id="1035195.HMPREF9997_01867"/>
<evidence type="ECO:0008006" key="3">
    <source>
        <dbReference type="Google" id="ProtNLM"/>
    </source>
</evidence>
<accession>L1MEQ1</accession>
<evidence type="ECO:0000313" key="2">
    <source>
        <dbReference type="Proteomes" id="UP000010445"/>
    </source>
</evidence>
<reference evidence="1 2" key="1">
    <citation type="submission" date="2012-05" db="EMBL/GenBank/DDBJ databases">
        <authorList>
            <person name="Weinstock G."/>
            <person name="Sodergren E."/>
            <person name="Lobos E.A."/>
            <person name="Fulton L."/>
            <person name="Fulton R."/>
            <person name="Courtney L."/>
            <person name="Fronick C."/>
            <person name="O'Laughlin M."/>
            <person name="Godfrey J."/>
            <person name="Wilson R.M."/>
            <person name="Miner T."/>
            <person name="Farmer C."/>
            <person name="Delehaunty K."/>
            <person name="Cordes M."/>
            <person name="Minx P."/>
            <person name="Tomlinson C."/>
            <person name="Chen J."/>
            <person name="Wollam A."/>
            <person name="Pepin K.H."/>
            <person name="Bhonagiri V."/>
            <person name="Zhang X."/>
            <person name="Suruliraj S."/>
            <person name="Warren W."/>
            <person name="Mitreva M."/>
            <person name="Mardis E.R."/>
            <person name="Wilson R.K."/>
        </authorList>
    </citation>
    <scope>NUCLEOTIDE SEQUENCE [LARGE SCALE GENOMIC DNA]</scope>
    <source>
        <strain evidence="1 2">F0235</strain>
    </source>
</reference>
<dbReference type="eggNOG" id="ENOG5030UG6">
    <property type="taxonomic scope" value="Bacteria"/>
</dbReference>
<dbReference type="Proteomes" id="UP000010445">
    <property type="component" value="Unassembled WGS sequence"/>
</dbReference>
<dbReference type="AlphaFoldDB" id="L1MEQ1"/>
<sequence length="53" mass="5821">MGIFDEAKKALGNEETTDKVLDKAEDLAKSKLGDDKADQISKVRKVIDDKIGE</sequence>
<dbReference type="HOGENOM" id="CLU_148727_1_1_11"/>